<protein>
    <submittedName>
        <fullName evidence="1">Uncharacterized protein</fullName>
    </submittedName>
</protein>
<evidence type="ECO:0000313" key="1">
    <source>
        <dbReference type="EMBL" id="RSU03495.1"/>
    </source>
</evidence>
<evidence type="ECO:0000313" key="2">
    <source>
        <dbReference type="Proteomes" id="UP000287101"/>
    </source>
</evidence>
<gene>
    <name evidence="1" type="ORF">CBF31_07225</name>
</gene>
<comment type="caution">
    <text evidence="1">The sequence shown here is derived from an EMBL/GenBank/DDBJ whole genome shotgun (WGS) entry which is preliminary data.</text>
</comment>
<dbReference type="OrthoDB" id="2185251at2"/>
<dbReference type="AlphaFoldDB" id="A0A430A8P3"/>
<sequence>MDWKMTNYDLVAQLGTDFIVVEVSPKFEYIRNETTGRQERTENIVAYTYDVLMRDRNYKGIRVSVEGKTPIIDQMEINKRGEVKVSFDGLTCNPYVSQNKIMLSFKADMMRIIKKEHVV</sequence>
<reference evidence="1 2" key="1">
    <citation type="submission" date="2017-05" db="EMBL/GenBank/DDBJ databases">
        <title>Vagococcus spp. assemblies.</title>
        <authorList>
            <person name="Gulvik C.A."/>
        </authorList>
    </citation>
    <scope>NUCLEOTIDE SEQUENCE [LARGE SCALE GENOMIC DNA]</scope>
    <source>
        <strain evidence="1 2">CCUG 41755</strain>
    </source>
</reference>
<organism evidence="1 2">
    <name type="scientific">Vagococcus fessus</name>
    <dbReference type="NCBI Taxonomy" id="120370"/>
    <lineage>
        <taxon>Bacteria</taxon>
        <taxon>Bacillati</taxon>
        <taxon>Bacillota</taxon>
        <taxon>Bacilli</taxon>
        <taxon>Lactobacillales</taxon>
        <taxon>Enterococcaceae</taxon>
        <taxon>Vagococcus</taxon>
    </lineage>
</organism>
<dbReference type="Proteomes" id="UP000287101">
    <property type="component" value="Unassembled WGS sequence"/>
</dbReference>
<dbReference type="EMBL" id="NGJY01000002">
    <property type="protein sequence ID" value="RSU03495.1"/>
    <property type="molecule type" value="Genomic_DNA"/>
</dbReference>
<keyword evidence="2" id="KW-1185">Reference proteome</keyword>
<name>A0A430A8P3_9ENTE</name>
<dbReference type="RefSeq" id="WP_126831705.1">
    <property type="nucleotide sequence ID" value="NZ_CBCRYB010000001.1"/>
</dbReference>
<proteinExistence type="predicted"/>
<accession>A0A430A8P3</accession>